<feature type="domain" description="PapC-like C-terminal" evidence="7">
    <location>
        <begin position="780"/>
        <end position="840"/>
    </location>
</feature>
<accession>A0ABS6LTT3</accession>
<dbReference type="Proteomes" id="UP000734343">
    <property type="component" value="Unassembled WGS sequence"/>
</dbReference>
<keyword evidence="6" id="KW-0998">Cell outer membrane</keyword>
<evidence type="ECO:0000256" key="5">
    <source>
        <dbReference type="ARBA" id="ARBA00023136"/>
    </source>
</evidence>
<evidence type="ECO:0000256" key="4">
    <source>
        <dbReference type="ARBA" id="ARBA00022692"/>
    </source>
</evidence>
<dbReference type="InterPro" id="IPR025885">
    <property type="entry name" value="PapC_N"/>
</dbReference>
<organism evidence="9 10">
    <name type="scientific">Rahnella bonaserana</name>
    <dbReference type="NCBI Taxonomy" id="2816248"/>
    <lineage>
        <taxon>Bacteria</taxon>
        <taxon>Pseudomonadati</taxon>
        <taxon>Pseudomonadota</taxon>
        <taxon>Gammaproteobacteria</taxon>
        <taxon>Enterobacterales</taxon>
        <taxon>Yersiniaceae</taxon>
        <taxon>Rahnella</taxon>
    </lineage>
</organism>
<dbReference type="InterPro" id="IPR025949">
    <property type="entry name" value="PapC-like_C"/>
</dbReference>
<evidence type="ECO:0000259" key="7">
    <source>
        <dbReference type="Pfam" id="PF13953"/>
    </source>
</evidence>
<keyword evidence="5" id="KW-0472">Membrane</keyword>
<reference evidence="9 10" key="1">
    <citation type="submission" date="2021-03" db="EMBL/GenBank/DDBJ databases">
        <title>Five novel Rahnella species.</title>
        <authorList>
            <person name="Brady C."/>
            <person name="Asselin J."/>
            <person name="Beer S."/>
            <person name="Bruberg M.B."/>
            <person name="Crampton B."/>
            <person name="Venter S."/>
            <person name="Arnold D."/>
            <person name="Denman S."/>
        </authorList>
    </citation>
    <scope>NUCLEOTIDE SEQUENCE [LARGE SCALE GENOMIC DNA]</scope>
    <source>
        <strain evidence="9 10">H11b</strain>
    </source>
</reference>
<evidence type="ECO:0000256" key="3">
    <source>
        <dbReference type="ARBA" id="ARBA00022448"/>
    </source>
</evidence>
<keyword evidence="4" id="KW-0812">Transmembrane</keyword>
<evidence type="ECO:0000256" key="2">
    <source>
        <dbReference type="ARBA" id="ARBA00008064"/>
    </source>
</evidence>
<dbReference type="Pfam" id="PF13954">
    <property type="entry name" value="PapC_N"/>
    <property type="match status" value="1"/>
</dbReference>
<dbReference type="EMBL" id="JAFMOW010000058">
    <property type="protein sequence ID" value="MBU9855227.1"/>
    <property type="molecule type" value="Genomic_DNA"/>
</dbReference>
<dbReference type="Pfam" id="PF00577">
    <property type="entry name" value="Usher"/>
    <property type="match status" value="1"/>
</dbReference>
<name>A0ABS6LTT3_9GAMM</name>
<dbReference type="Pfam" id="PF13953">
    <property type="entry name" value="PapC_C"/>
    <property type="match status" value="1"/>
</dbReference>
<comment type="subcellular location">
    <subcellularLocation>
        <location evidence="1">Cell outer membrane</location>
        <topology evidence="1">Multi-pass membrane protein</topology>
    </subcellularLocation>
</comment>
<evidence type="ECO:0000256" key="6">
    <source>
        <dbReference type="ARBA" id="ARBA00023237"/>
    </source>
</evidence>
<evidence type="ECO:0000259" key="8">
    <source>
        <dbReference type="Pfam" id="PF13954"/>
    </source>
</evidence>
<keyword evidence="10" id="KW-1185">Reference proteome</keyword>
<protein>
    <submittedName>
        <fullName evidence="9">Fimbrial biogenesis outer membrane usher protein</fullName>
    </submittedName>
</protein>
<dbReference type="InterPro" id="IPR000015">
    <property type="entry name" value="Fimb_usher"/>
</dbReference>
<gene>
    <name evidence="9" type="ORF">J1778_08015</name>
</gene>
<dbReference type="PANTHER" id="PTHR30451:SF5">
    <property type="entry name" value="SLR0019 PROTEIN"/>
    <property type="match status" value="1"/>
</dbReference>
<comment type="caution">
    <text evidence="9">The sequence shown here is derived from an EMBL/GenBank/DDBJ whole genome shotgun (WGS) entry which is preliminary data.</text>
</comment>
<evidence type="ECO:0000313" key="10">
    <source>
        <dbReference type="Proteomes" id="UP000734343"/>
    </source>
</evidence>
<sequence>MRIKYQRIIITLILLGKPPTGLHAETPAVPVQENAAAGLPSTTESAQSIPDEEEKVEFDSAFFTDSGVDVSRYSYGNPVLTGKYRTAVMVNDKLRGQFEINFVENPADKLRALPCVDQAFFDAVGIKVDEQQDDKECHLLQDWLPEARWKLDVNEQIFSITVPQIKIIQRAEDEVPVSLWDEGVNALTINHNFNYYRSTYSSDTSDSAYLGVDAGLNIAGWRVRMRGDARYSSDTEDVEFDSSNLFAEHDITALKSQLRVGEIYGSSSFFDSFPMRGMSLSSDERMLPDSLGNFRPVIRGVAETNARLIVSQKGNTILETTVPPGEFSINDYSTISSSDDLDVTIYEADGRTRSFSIPYNSGARLLYPGVGLYTLSVGEYDQQDGDTPIVGQATYQYGVNNLVTVYSGAEYFSDYYAVLGGMSFNTSLGSISLDMTHSSLTTEEGDILQGQSWGLTYSSTLSATNTNFDLAAYRYSTENYYSLDDAIYYLDDDRSDRVDNMRSKLQVNISQDLTEGFGSLYTSGSLTEYWASARKDKSYQIGYSNSLGNVNYSVSVNRYYTQENEKDDQIYLSLSIPLGGESHDKALFDYLSTTYTNSGKGKNHQLSTSASGTNNKQDIYYGVNTSLSKTDNYGQSELTEVGGNISMNTRYGTFGSSVSANTDNSRQLSLTSNGGILAHGGGVILGRTISSDSGTALVNAKGAAGARVNNDVSSVLNNDGYAFVSNLSPYRYNDVSLDPSTMTGDTELKETSIRVVPRAGAVINVPFSTDDRRSIFLIMKKRDGNNIPFGTEVLNEKQEVVGMMGQNGRAFTRGLEDKGRITARWGDNPNEQCSSDYALPVYSDTDIREETLMLENLICQ</sequence>
<comment type="similarity">
    <text evidence="2">Belongs to the fimbrial export usher family.</text>
</comment>
<feature type="domain" description="PapC N-terminal" evidence="8">
    <location>
        <begin position="57"/>
        <end position="195"/>
    </location>
</feature>
<dbReference type="PANTHER" id="PTHR30451">
    <property type="entry name" value="OUTER MEMBRANE USHER PROTEIN"/>
    <property type="match status" value="1"/>
</dbReference>
<dbReference type="RefSeq" id="WP_217172722.1">
    <property type="nucleotide sequence ID" value="NZ_CP126169.1"/>
</dbReference>
<evidence type="ECO:0000256" key="1">
    <source>
        <dbReference type="ARBA" id="ARBA00004571"/>
    </source>
</evidence>
<evidence type="ECO:0000313" key="9">
    <source>
        <dbReference type="EMBL" id="MBU9855227.1"/>
    </source>
</evidence>
<keyword evidence="3" id="KW-0813">Transport</keyword>
<proteinExistence type="inferred from homology"/>